<evidence type="ECO:0000256" key="4">
    <source>
        <dbReference type="ARBA" id="ARBA00022833"/>
    </source>
</evidence>
<keyword evidence="2" id="KW-0677">Repeat</keyword>
<dbReference type="PANTHER" id="PTHR23235:SF120">
    <property type="entry name" value="KRUPPEL-LIKE FACTOR 15"/>
    <property type="match status" value="1"/>
</dbReference>
<dbReference type="SUPFAM" id="SSF57667">
    <property type="entry name" value="beta-beta-alpha zinc fingers"/>
    <property type="match status" value="1"/>
</dbReference>
<evidence type="ECO:0000256" key="3">
    <source>
        <dbReference type="ARBA" id="ARBA00022771"/>
    </source>
</evidence>
<evidence type="ECO:0000256" key="5">
    <source>
        <dbReference type="PROSITE-ProRule" id="PRU00042"/>
    </source>
</evidence>
<dbReference type="Pfam" id="PF00096">
    <property type="entry name" value="zf-C2H2"/>
    <property type="match status" value="2"/>
</dbReference>
<evidence type="ECO:0000313" key="8">
    <source>
        <dbReference type="Proteomes" id="UP000264820"/>
    </source>
</evidence>
<dbReference type="Ensembl" id="ENSHCOT00000026060.1">
    <property type="protein sequence ID" value="ENSHCOP00000023810.1"/>
    <property type="gene ID" value="ENSHCOG00000012653.1"/>
</dbReference>
<keyword evidence="1" id="KW-0479">Metal-binding</keyword>
<dbReference type="AlphaFoldDB" id="A0A3Q2YXJ9"/>
<reference evidence="7" key="1">
    <citation type="submission" date="2025-08" db="UniProtKB">
        <authorList>
            <consortium name="Ensembl"/>
        </authorList>
    </citation>
    <scope>IDENTIFICATION</scope>
</reference>
<proteinExistence type="predicted"/>
<feature type="domain" description="C2H2-type" evidence="6">
    <location>
        <begin position="1"/>
        <end position="25"/>
    </location>
</feature>
<dbReference type="InterPro" id="IPR036236">
    <property type="entry name" value="Znf_C2H2_sf"/>
</dbReference>
<evidence type="ECO:0000256" key="1">
    <source>
        <dbReference type="ARBA" id="ARBA00022723"/>
    </source>
</evidence>
<evidence type="ECO:0000259" key="6">
    <source>
        <dbReference type="PROSITE" id="PS50157"/>
    </source>
</evidence>
<dbReference type="PROSITE" id="PS50157">
    <property type="entry name" value="ZINC_FINGER_C2H2_2"/>
    <property type="match status" value="2"/>
</dbReference>
<dbReference type="Proteomes" id="UP000264820">
    <property type="component" value="Unplaced"/>
</dbReference>
<dbReference type="OMA" id="SIHINTH"/>
<evidence type="ECO:0000313" key="7">
    <source>
        <dbReference type="Ensembl" id="ENSHCOP00000023810.1"/>
    </source>
</evidence>
<dbReference type="InterPro" id="IPR013087">
    <property type="entry name" value="Znf_C2H2_type"/>
</dbReference>
<feature type="domain" description="C2H2-type" evidence="6">
    <location>
        <begin position="26"/>
        <end position="53"/>
    </location>
</feature>
<organism evidence="7 8">
    <name type="scientific">Hippocampus comes</name>
    <name type="common">Tiger tail seahorse</name>
    <dbReference type="NCBI Taxonomy" id="109280"/>
    <lineage>
        <taxon>Eukaryota</taxon>
        <taxon>Metazoa</taxon>
        <taxon>Chordata</taxon>
        <taxon>Craniata</taxon>
        <taxon>Vertebrata</taxon>
        <taxon>Euteleostomi</taxon>
        <taxon>Actinopterygii</taxon>
        <taxon>Neopterygii</taxon>
        <taxon>Teleostei</taxon>
        <taxon>Neoteleostei</taxon>
        <taxon>Acanthomorphata</taxon>
        <taxon>Syngnathiaria</taxon>
        <taxon>Syngnathiformes</taxon>
        <taxon>Syngnathoidei</taxon>
        <taxon>Syngnathidae</taxon>
        <taxon>Hippocampus</taxon>
    </lineage>
</organism>
<keyword evidence="4" id="KW-0862">Zinc</keyword>
<dbReference type="FunFam" id="3.30.160.60:FF:002343">
    <property type="entry name" value="Zinc finger protein 33A"/>
    <property type="match status" value="1"/>
</dbReference>
<protein>
    <recommendedName>
        <fullName evidence="6">C2H2-type domain-containing protein</fullName>
    </recommendedName>
</protein>
<evidence type="ECO:0000256" key="2">
    <source>
        <dbReference type="ARBA" id="ARBA00022737"/>
    </source>
</evidence>
<dbReference type="GO" id="GO:0008270">
    <property type="term" value="F:zinc ion binding"/>
    <property type="evidence" value="ECO:0007669"/>
    <property type="project" value="UniProtKB-KW"/>
</dbReference>
<name>A0A3Q2YXJ9_HIPCM</name>
<keyword evidence="3 5" id="KW-0863">Zinc-finger</keyword>
<dbReference type="PANTHER" id="PTHR23235">
    <property type="entry name" value="KRUEPPEL-LIKE TRANSCRIPTION FACTOR"/>
    <property type="match status" value="1"/>
</dbReference>
<dbReference type="GO" id="GO:0000981">
    <property type="term" value="F:DNA-binding transcription factor activity, RNA polymerase II-specific"/>
    <property type="evidence" value="ECO:0007669"/>
    <property type="project" value="TreeGrafter"/>
</dbReference>
<dbReference type="GO" id="GO:0000978">
    <property type="term" value="F:RNA polymerase II cis-regulatory region sequence-specific DNA binding"/>
    <property type="evidence" value="ECO:0007669"/>
    <property type="project" value="TreeGrafter"/>
</dbReference>
<reference evidence="7" key="2">
    <citation type="submission" date="2025-09" db="UniProtKB">
        <authorList>
            <consortium name="Ensembl"/>
        </authorList>
    </citation>
    <scope>IDENTIFICATION</scope>
</reference>
<dbReference type="Gene3D" id="3.30.160.60">
    <property type="entry name" value="Classic Zinc Finger"/>
    <property type="match status" value="2"/>
</dbReference>
<sequence>LVCEQRFSNSTSLKIHTKTHTSEKHFACPVCGKKFSQKGSLKIHPRMSSNTSVLAINAEIKKL</sequence>
<dbReference type="STRING" id="109280.ENSHCOP00000023810"/>
<keyword evidence="8" id="KW-1185">Reference proteome</keyword>
<accession>A0A3Q2YXJ9</accession>